<dbReference type="STRING" id="1618408.UU23_C0004G0036"/>
<dbReference type="EMBL" id="LBZV01000004">
    <property type="protein sequence ID" value="KKR78054.1"/>
    <property type="molecule type" value="Genomic_DNA"/>
</dbReference>
<comment type="caution">
    <text evidence="5">The sequence shown here is derived from an EMBL/GenBank/DDBJ whole genome shotgun (WGS) entry which is preliminary data.</text>
</comment>
<evidence type="ECO:0000256" key="2">
    <source>
        <dbReference type="ARBA" id="ARBA00022670"/>
    </source>
</evidence>
<dbReference type="PANTHER" id="PTHR20842">
    <property type="entry name" value="PROTEASE S51 ALPHA-ASPARTYL DIPEPTIDASE"/>
    <property type="match status" value="1"/>
</dbReference>
<sequence length="219" mass="24689">MKLLLTSNGLCNRSIIDALADLLEKRFEKSSIAFIPTAANVEVGDKHWLVNDLDNCRKAGFETIDIVDISALTKDQWRPRLDVADVLLFGGGNTFHLIYWIRKSGLDKLLPHYLKTKIYVGISAGSIIMGKSIFLSHAKKLYYPDFKGTPDERFLELVDFSIRPHLNNKPNFPQVNAKIIGEYAKKLPETIYALDDKSAIKVTDGKIEVITEGSYLIFN</sequence>
<protein>
    <submittedName>
        <fullName evidence="5">Peptidase S51 dipeptidase E</fullName>
    </submittedName>
</protein>
<keyword evidence="3" id="KW-0378">Hydrolase</keyword>
<gene>
    <name evidence="5" type="ORF">UU23_C0004G0036</name>
</gene>
<dbReference type="SUPFAM" id="SSF52317">
    <property type="entry name" value="Class I glutamine amidotransferase-like"/>
    <property type="match status" value="1"/>
</dbReference>
<evidence type="ECO:0000313" key="5">
    <source>
        <dbReference type="EMBL" id="KKR78054.1"/>
    </source>
</evidence>
<dbReference type="GO" id="GO:0008236">
    <property type="term" value="F:serine-type peptidase activity"/>
    <property type="evidence" value="ECO:0007669"/>
    <property type="project" value="UniProtKB-KW"/>
</dbReference>
<keyword evidence="2" id="KW-0645">Protease</keyword>
<dbReference type="InterPro" id="IPR029062">
    <property type="entry name" value="Class_I_gatase-like"/>
</dbReference>
<evidence type="ECO:0000256" key="3">
    <source>
        <dbReference type="ARBA" id="ARBA00022801"/>
    </source>
</evidence>
<dbReference type="AlphaFoldDB" id="A0A0G0TM17"/>
<dbReference type="Proteomes" id="UP000034292">
    <property type="component" value="Unassembled WGS sequence"/>
</dbReference>
<dbReference type="InterPro" id="IPR005320">
    <property type="entry name" value="Peptidase_S51"/>
</dbReference>
<dbReference type="Gene3D" id="3.40.50.880">
    <property type="match status" value="1"/>
</dbReference>
<reference evidence="5 6" key="1">
    <citation type="journal article" date="2015" name="Nature">
        <title>rRNA introns, odd ribosomes, and small enigmatic genomes across a large radiation of phyla.</title>
        <authorList>
            <person name="Brown C.T."/>
            <person name="Hug L.A."/>
            <person name="Thomas B.C."/>
            <person name="Sharon I."/>
            <person name="Castelle C.J."/>
            <person name="Singh A."/>
            <person name="Wilkins M.J."/>
            <person name="Williams K.H."/>
            <person name="Banfield J.F."/>
        </authorList>
    </citation>
    <scope>NUCLEOTIDE SEQUENCE [LARGE SCALE GENOMIC DNA]</scope>
</reference>
<proteinExistence type="inferred from homology"/>
<keyword evidence="4" id="KW-0720">Serine protease</keyword>
<evidence type="ECO:0000256" key="4">
    <source>
        <dbReference type="ARBA" id="ARBA00022825"/>
    </source>
</evidence>
<comment type="similarity">
    <text evidence="1">Belongs to the peptidase S51 family.</text>
</comment>
<accession>A0A0G0TM17</accession>
<dbReference type="Pfam" id="PF03575">
    <property type="entry name" value="Peptidase_S51"/>
    <property type="match status" value="1"/>
</dbReference>
<evidence type="ECO:0000256" key="1">
    <source>
        <dbReference type="ARBA" id="ARBA00006534"/>
    </source>
</evidence>
<name>A0A0G0TM17_9BACT</name>
<evidence type="ECO:0000313" key="6">
    <source>
        <dbReference type="Proteomes" id="UP000034292"/>
    </source>
</evidence>
<dbReference type="PANTHER" id="PTHR20842:SF0">
    <property type="entry name" value="ALPHA-ASPARTYL DIPEPTIDASE"/>
    <property type="match status" value="1"/>
</dbReference>
<organism evidence="5 6">
    <name type="scientific">Candidatus Curtissbacteria bacterium GW2011_GWA1_40_9</name>
    <dbReference type="NCBI Taxonomy" id="1618408"/>
    <lineage>
        <taxon>Bacteria</taxon>
        <taxon>Candidatus Curtissiibacteriota</taxon>
    </lineage>
</organism>
<dbReference type="GO" id="GO:0006508">
    <property type="term" value="P:proteolysis"/>
    <property type="evidence" value="ECO:0007669"/>
    <property type="project" value="UniProtKB-KW"/>
</dbReference>